<dbReference type="RefSeq" id="WP_116180842.1">
    <property type="nucleotide sequence ID" value="NZ_CP144376.1"/>
</dbReference>
<sequence length="81" mass="8822">MVAKFAAEIRTNHGQPGATCTYGVVINEVVYGDEIMGDEVPCGQPANFMVNPELLAPDQPPRYSCPRHAKHYGNDLTPIAH</sequence>
<gene>
    <name evidence="1" type="ORF">BCF44_12243</name>
</gene>
<evidence type="ECO:0000313" key="2">
    <source>
        <dbReference type="Proteomes" id="UP000256269"/>
    </source>
</evidence>
<accession>A0A3E0GY31</accession>
<protein>
    <submittedName>
        <fullName evidence="1">Uncharacterized protein</fullName>
    </submittedName>
</protein>
<reference evidence="1 2" key="1">
    <citation type="submission" date="2018-08" db="EMBL/GenBank/DDBJ databases">
        <title>Genomic Encyclopedia of Archaeal and Bacterial Type Strains, Phase II (KMG-II): from individual species to whole genera.</title>
        <authorList>
            <person name="Goeker M."/>
        </authorList>
    </citation>
    <scope>NUCLEOTIDE SEQUENCE [LARGE SCALE GENOMIC DNA]</scope>
    <source>
        <strain evidence="1 2">DSM 45791</strain>
    </source>
</reference>
<dbReference type="AlphaFoldDB" id="A0A3E0GY31"/>
<organism evidence="1 2">
    <name type="scientific">Kutzneria buriramensis</name>
    <dbReference type="NCBI Taxonomy" id="1045776"/>
    <lineage>
        <taxon>Bacteria</taxon>
        <taxon>Bacillati</taxon>
        <taxon>Actinomycetota</taxon>
        <taxon>Actinomycetes</taxon>
        <taxon>Pseudonocardiales</taxon>
        <taxon>Pseudonocardiaceae</taxon>
        <taxon>Kutzneria</taxon>
    </lineage>
</organism>
<dbReference type="EMBL" id="QUNO01000022">
    <property type="protein sequence ID" value="REH31020.1"/>
    <property type="molecule type" value="Genomic_DNA"/>
</dbReference>
<name>A0A3E0GY31_9PSEU</name>
<evidence type="ECO:0000313" key="1">
    <source>
        <dbReference type="EMBL" id="REH31020.1"/>
    </source>
</evidence>
<dbReference type="Proteomes" id="UP000256269">
    <property type="component" value="Unassembled WGS sequence"/>
</dbReference>
<proteinExistence type="predicted"/>
<keyword evidence="2" id="KW-1185">Reference proteome</keyword>
<comment type="caution">
    <text evidence="1">The sequence shown here is derived from an EMBL/GenBank/DDBJ whole genome shotgun (WGS) entry which is preliminary data.</text>
</comment>